<keyword evidence="10" id="KW-0498">Mitosis</keyword>
<dbReference type="InParanoid" id="A0A4Q1BHQ8"/>
<dbReference type="PANTHER" id="PTHR28200:SF1">
    <property type="entry name" value="DASH COMPLEX SUBUNIT ASK1"/>
    <property type="match status" value="1"/>
</dbReference>
<dbReference type="GO" id="GO:0005874">
    <property type="term" value="C:microtubule"/>
    <property type="evidence" value="ECO:0007669"/>
    <property type="project" value="UniProtKB-KW"/>
</dbReference>
<keyword evidence="13" id="KW-0539">Nucleus</keyword>
<dbReference type="AlphaFoldDB" id="A0A4Q1BHQ8"/>
<keyword evidence="12" id="KW-0206">Cytoskeleton</keyword>
<evidence type="ECO:0000313" key="18">
    <source>
        <dbReference type="Proteomes" id="UP000289152"/>
    </source>
</evidence>
<evidence type="ECO:0000256" key="4">
    <source>
        <dbReference type="ARBA" id="ARBA00010731"/>
    </source>
</evidence>
<evidence type="ECO:0000256" key="16">
    <source>
        <dbReference type="SAM" id="MobiDB-lite"/>
    </source>
</evidence>
<evidence type="ECO:0000256" key="3">
    <source>
        <dbReference type="ARBA" id="ARBA00004629"/>
    </source>
</evidence>
<accession>A0A4Q1BHQ8</accession>
<keyword evidence="8" id="KW-0132">Cell division</keyword>
<feature type="region of interest" description="Disordered" evidence="16">
    <location>
        <begin position="97"/>
        <end position="127"/>
    </location>
</feature>
<proteinExistence type="inferred from homology"/>
<keyword evidence="15" id="KW-0137">Centromere</keyword>
<evidence type="ECO:0000256" key="1">
    <source>
        <dbReference type="ARBA" id="ARBA00004123"/>
    </source>
</evidence>
<feature type="region of interest" description="Disordered" evidence="16">
    <location>
        <begin position="343"/>
        <end position="387"/>
    </location>
</feature>
<feature type="region of interest" description="Disordered" evidence="16">
    <location>
        <begin position="183"/>
        <end position="299"/>
    </location>
</feature>
<evidence type="ECO:0000256" key="8">
    <source>
        <dbReference type="ARBA" id="ARBA00022618"/>
    </source>
</evidence>
<evidence type="ECO:0000256" key="15">
    <source>
        <dbReference type="ARBA" id="ARBA00023328"/>
    </source>
</evidence>
<dbReference type="Pfam" id="PF08655">
    <property type="entry name" value="DASH_Ask1"/>
    <property type="match status" value="1"/>
</dbReference>
<dbReference type="GO" id="GO:0044732">
    <property type="term" value="C:mitotic spindle pole body"/>
    <property type="evidence" value="ECO:0007669"/>
    <property type="project" value="TreeGrafter"/>
</dbReference>
<evidence type="ECO:0000256" key="13">
    <source>
        <dbReference type="ARBA" id="ARBA00023242"/>
    </source>
</evidence>
<name>A0A4Q1BHQ8_TREME</name>
<dbReference type="PANTHER" id="PTHR28200">
    <property type="entry name" value="DASH COMPLEX SUBUNIT ASK1"/>
    <property type="match status" value="1"/>
</dbReference>
<evidence type="ECO:0000256" key="11">
    <source>
        <dbReference type="ARBA" id="ARBA00022838"/>
    </source>
</evidence>
<keyword evidence="11" id="KW-0995">Kinetochore</keyword>
<evidence type="ECO:0000256" key="6">
    <source>
        <dbReference type="ARBA" id="ARBA00022454"/>
    </source>
</evidence>
<evidence type="ECO:0000256" key="12">
    <source>
        <dbReference type="ARBA" id="ARBA00023212"/>
    </source>
</evidence>
<evidence type="ECO:0000256" key="10">
    <source>
        <dbReference type="ARBA" id="ARBA00022776"/>
    </source>
</evidence>
<dbReference type="Proteomes" id="UP000289152">
    <property type="component" value="Unassembled WGS sequence"/>
</dbReference>
<reference evidence="17 18" key="1">
    <citation type="submission" date="2016-06" db="EMBL/GenBank/DDBJ databases">
        <title>Evolution of pathogenesis and genome organization in the Tremellales.</title>
        <authorList>
            <person name="Cuomo C."/>
            <person name="Litvintseva A."/>
            <person name="Heitman J."/>
            <person name="Chen Y."/>
            <person name="Sun S."/>
            <person name="Springer D."/>
            <person name="Dromer F."/>
            <person name="Young S."/>
            <person name="Zeng Q."/>
            <person name="Chapman S."/>
            <person name="Gujja S."/>
            <person name="Saif S."/>
            <person name="Birren B."/>
        </authorList>
    </citation>
    <scope>NUCLEOTIDE SEQUENCE [LARGE SCALE GENOMIC DNA]</scope>
    <source>
        <strain evidence="17 18">ATCC 28783</strain>
    </source>
</reference>
<evidence type="ECO:0000313" key="17">
    <source>
        <dbReference type="EMBL" id="RXK37143.1"/>
    </source>
</evidence>
<dbReference type="FunCoup" id="A0A4Q1BHQ8">
    <property type="interactions" value="10"/>
</dbReference>
<feature type="compositionally biased region" description="Polar residues" evidence="16">
    <location>
        <begin position="147"/>
        <end position="163"/>
    </location>
</feature>
<feature type="compositionally biased region" description="Basic and acidic residues" evidence="16">
    <location>
        <begin position="259"/>
        <end position="272"/>
    </location>
</feature>
<dbReference type="EMBL" id="SDIL01000076">
    <property type="protein sequence ID" value="RXK37143.1"/>
    <property type="molecule type" value="Genomic_DNA"/>
</dbReference>
<feature type="compositionally biased region" description="Low complexity" evidence="16">
    <location>
        <begin position="97"/>
        <end position="106"/>
    </location>
</feature>
<dbReference type="VEuPathDB" id="FungiDB:TREMEDRAFT_64761"/>
<keyword evidence="7" id="KW-0963">Cytoplasm</keyword>
<keyword evidence="6" id="KW-0158">Chromosome</keyword>
<keyword evidence="9" id="KW-0493">Microtubule</keyword>
<feature type="region of interest" description="Disordered" evidence="16">
    <location>
        <begin position="147"/>
        <end position="168"/>
    </location>
</feature>
<organism evidence="17 18">
    <name type="scientific">Tremella mesenterica</name>
    <name type="common">Jelly fungus</name>
    <dbReference type="NCBI Taxonomy" id="5217"/>
    <lineage>
        <taxon>Eukaryota</taxon>
        <taxon>Fungi</taxon>
        <taxon>Dikarya</taxon>
        <taxon>Basidiomycota</taxon>
        <taxon>Agaricomycotina</taxon>
        <taxon>Tremellomycetes</taxon>
        <taxon>Tremellales</taxon>
        <taxon>Tremellaceae</taxon>
        <taxon>Tremella</taxon>
    </lineage>
</organism>
<dbReference type="GO" id="GO:0042729">
    <property type="term" value="C:DASH complex"/>
    <property type="evidence" value="ECO:0007669"/>
    <property type="project" value="InterPro"/>
</dbReference>
<comment type="subcellular location">
    <subcellularLocation>
        <location evidence="3">Chromosome</location>
        <location evidence="3">Centromere</location>
        <location evidence="3">Kinetochore</location>
    </subcellularLocation>
    <subcellularLocation>
        <location evidence="2">Cytoplasm</location>
        <location evidence="2">Cytoskeleton</location>
        <location evidence="2">Spindle</location>
    </subcellularLocation>
    <subcellularLocation>
        <location evidence="1">Nucleus</location>
    </subcellularLocation>
</comment>
<keyword evidence="18" id="KW-1185">Reference proteome</keyword>
<evidence type="ECO:0000256" key="7">
    <source>
        <dbReference type="ARBA" id="ARBA00022490"/>
    </source>
</evidence>
<comment type="caution">
    <text evidence="17">The sequence shown here is derived from an EMBL/GenBank/DDBJ whole genome shotgun (WGS) entry which is preliminary data.</text>
</comment>
<evidence type="ECO:0000256" key="2">
    <source>
        <dbReference type="ARBA" id="ARBA00004186"/>
    </source>
</evidence>
<feature type="compositionally biased region" description="Polar residues" evidence="16">
    <location>
        <begin position="212"/>
        <end position="221"/>
    </location>
</feature>
<feature type="compositionally biased region" description="Polar residues" evidence="16">
    <location>
        <begin position="107"/>
        <end position="119"/>
    </location>
</feature>
<dbReference type="OrthoDB" id="5573898at2759"/>
<evidence type="ECO:0000256" key="5">
    <source>
        <dbReference type="ARBA" id="ARBA00014520"/>
    </source>
</evidence>
<evidence type="ECO:0000256" key="9">
    <source>
        <dbReference type="ARBA" id="ARBA00022701"/>
    </source>
</evidence>
<keyword evidence="14" id="KW-0131">Cell cycle</keyword>
<dbReference type="GO" id="GO:0072686">
    <property type="term" value="C:mitotic spindle"/>
    <property type="evidence" value="ECO:0007669"/>
    <property type="project" value="InterPro"/>
</dbReference>
<comment type="similarity">
    <text evidence="4">Belongs to the DASH complex ASK1 family.</text>
</comment>
<dbReference type="GO" id="GO:0051301">
    <property type="term" value="P:cell division"/>
    <property type="evidence" value="ECO:0007669"/>
    <property type="project" value="UniProtKB-KW"/>
</dbReference>
<dbReference type="GO" id="GO:0008608">
    <property type="term" value="P:attachment of spindle microtubules to kinetochore"/>
    <property type="evidence" value="ECO:0007669"/>
    <property type="project" value="InterPro"/>
</dbReference>
<dbReference type="STRING" id="5217.A0A4Q1BHQ8"/>
<feature type="compositionally biased region" description="Polar residues" evidence="16">
    <location>
        <begin position="361"/>
        <end position="381"/>
    </location>
</feature>
<evidence type="ECO:0000256" key="14">
    <source>
        <dbReference type="ARBA" id="ARBA00023306"/>
    </source>
</evidence>
<dbReference type="InterPro" id="IPR013964">
    <property type="entry name" value="DASH_Ask1"/>
</dbReference>
<gene>
    <name evidence="17" type="ORF">M231_05594</name>
</gene>
<protein>
    <recommendedName>
        <fullName evidence="5">DASH complex subunit ASK1</fullName>
    </recommendedName>
</protein>
<sequence>MSQLNQPHNPLLHPPFYLIPGISPNSPISQQIEQIDQLNTLLLQEIDANFARFHQIVTTRVLPEIKRFAIAGEPTRDAAKFWRSFFEAAAAVRATPSSDLSTLSPSNHSHQASYTSHDQSLPEDSYVDNTIDGSFMFQNGLVTSTPMANGKNIQRQGPSSSWEASIESPFDSIDRRLRDDLRLSEDRSDEMTTPSLPSGYSLPTLEKPDQPSPEQSSTEDTPTPKAERIRTNPFGQKWDGIADLRSTPLTAGKIKKHSSKTEMEKKEKDKIGQFDWEEETDDDLKFNMSPPVTMTFGGLPPRVQAAVKISQTPRKPSAQNNQDKENAMMMLNDLMEEINEVYKPSPRMSTPEGLRRYSVVPPNSQGRQLFPSTTTTSNQPTDKSRLSEGRMKYRKSLAGDTTAGSVMMADGIYTDEDSDLEDEGGSFDTISGPSIVSHDQQGSGVMVTYDDSFSLLESPPQSGAYQYHTGTASGTEGEDVNMVFGGPRAGAQEKFELKKREEMNTYHGGKLEDAAGMDVATSPTAALARK</sequence>